<gene>
    <name evidence="3" type="ORF">AADG42_08045</name>
</gene>
<dbReference type="EMBL" id="CP154795">
    <property type="protein sequence ID" value="XAN07246.1"/>
    <property type="molecule type" value="Genomic_DNA"/>
</dbReference>
<feature type="compositionally biased region" description="Pro residues" evidence="1">
    <location>
        <begin position="435"/>
        <end position="498"/>
    </location>
</feature>
<dbReference type="SUPFAM" id="SSF53067">
    <property type="entry name" value="Actin-like ATPase domain"/>
    <property type="match status" value="1"/>
</dbReference>
<dbReference type="Proteomes" id="UP001442841">
    <property type="component" value="Chromosome"/>
</dbReference>
<dbReference type="Gene3D" id="3.90.640.10">
    <property type="entry name" value="Actin, Chain A, domain 4"/>
    <property type="match status" value="1"/>
</dbReference>
<dbReference type="RefSeq" id="WP_425308696.1">
    <property type="nucleotide sequence ID" value="NZ_CP154795.1"/>
</dbReference>
<name>A0ABZ3FME8_9ACTN</name>
<feature type="region of interest" description="Disordered" evidence="1">
    <location>
        <begin position="347"/>
        <end position="517"/>
    </location>
</feature>
<dbReference type="Gene3D" id="3.30.420.40">
    <property type="match status" value="2"/>
</dbReference>
<evidence type="ECO:0000256" key="1">
    <source>
        <dbReference type="SAM" id="MobiDB-lite"/>
    </source>
</evidence>
<dbReference type="PRINTS" id="PR01217">
    <property type="entry name" value="PRICHEXTENSN"/>
</dbReference>
<sequence>MARHPFTGAAVATLFGSDTPSSLDGQHRTPSEIVVAEIDRLLAEHAPELGLVLVPDTWGSHRLTLLADHLGGKVAIANETPMLLELTRDSERSPADGATVLVVRVGSETTSASVHEDSDEGWLTCHHAETDWGGDDLDDLMVSFVRTRLLDDIAADVVRHECRLARERLSSEIHADVCGVRIHRADLDGLAREGLMRALRGTLTSVLQELPAPPDRIWLAGGVTAMPLVAQLVSEVADRPVRLLEWTAVTAPSATRSTASDDEHAAEETVVLPALAASPARVLSGATVVDLASRARPRGAADHRRRFRLVGLIAAGVALVAFAGAAFLQPGGAGAVLGFMIGSGSTQPNPAGPPPAHAATRGPAATPAEATPEQSAATASPGSPELLANQVPAGGTPAAPQVDSPATPAPTEDASVPTTEAPAAGAPAADAPAPGAAPPPARTTGAAPPPAPAPVPAPTTRPAPAPPATTEAPPPPPPPAPTTQAPAEPPVTQAPPADPTEAAAERSAAESTGDSTP</sequence>
<keyword evidence="4" id="KW-1185">Reference proteome</keyword>
<reference evidence="3 4" key="1">
    <citation type="submission" date="2024-04" db="EMBL/GenBank/DDBJ databases">
        <title>Isolation of an actinomycete strain from pig manure.</title>
        <authorList>
            <person name="Gong T."/>
            <person name="Yu Z."/>
            <person name="An M."/>
            <person name="Wei C."/>
            <person name="Yang W."/>
            <person name="Liu L."/>
        </authorList>
    </citation>
    <scope>NUCLEOTIDE SEQUENCE [LARGE SCALE GENOMIC DNA]</scope>
    <source>
        <strain evidence="3 4">ZF39</strain>
    </source>
</reference>
<feature type="compositionally biased region" description="Low complexity" evidence="1">
    <location>
        <begin position="357"/>
        <end position="381"/>
    </location>
</feature>
<evidence type="ECO:0008006" key="5">
    <source>
        <dbReference type="Google" id="ProtNLM"/>
    </source>
</evidence>
<feature type="compositionally biased region" description="Low complexity" evidence="1">
    <location>
        <begin position="417"/>
        <end position="434"/>
    </location>
</feature>
<proteinExistence type="predicted"/>
<evidence type="ECO:0000256" key="2">
    <source>
        <dbReference type="SAM" id="Phobius"/>
    </source>
</evidence>
<organism evidence="3 4">
    <name type="scientific">Ammonicoccus fulvus</name>
    <dbReference type="NCBI Taxonomy" id="3138240"/>
    <lineage>
        <taxon>Bacteria</taxon>
        <taxon>Bacillati</taxon>
        <taxon>Actinomycetota</taxon>
        <taxon>Actinomycetes</taxon>
        <taxon>Propionibacteriales</taxon>
        <taxon>Propionibacteriaceae</taxon>
        <taxon>Ammonicoccus</taxon>
    </lineage>
</organism>
<dbReference type="InterPro" id="IPR043129">
    <property type="entry name" value="ATPase_NBD"/>
</dbReference>
<protein>
    <recommendedName>
        <fullName evidence="5">Hsp70 family protein</fullName>
    </recommendedName>
</protein>
<keyword evidence="2" id="KW-0472">Membrane</keyword>
<evidence type="ECO:0000313" key="3">
    <source>
        <dbReference type="EMBL" id="XAN07246.1"/>
    </source>
</evidence>
<feature type="transmembrane region" description="Helical" evidence="2">
    <location>
        <begin position="307"/>
        <end position="328"/>
    </location>
</feature>
<keyword evidence="2" id="KW-0812">Transmembrane</keyword>
<accession>A0ABZ3FME8</accession>
<keyword evidence="2" id="KW-1133">Transmembrane helix</keyword>
<evidence type="ECO:0000313" key="4">
    <source>
        <dbReference type="Proteomes" id="UP001442841"/>
    </source>
</evidence>